<dbReference type="GO" id="GO:0005524">
    <property type="term" value="F:ATP binding"/>
    <property type="evidence" value="ECO:0007669"/>
    <property type="project" value="UniProtKB-KW"/>
</dbReference>
<dbReference type="InterPro" id="IPR043129">
    <property type="entry name" value="ATPase_NBD"/>
</dbReference>
<dbReference type="Pfam" id="PF00012">
    <property type="entry name" value="HSP70"/>
    <property type="match status" value="1"/>
</dbReference>
<gene>
    <name evidence="3" type="ORF">TRITD_6Bv1G087720</name>
</gene>
<evidence type="ECO:0000256" key="2">
    <source>
        <dbReference type="ARBA" id="ARBA00022840"/>
    </source>
</evidence>
<dbReference type="PANTHER" id="PTHR45639">
    <property type="entry name" value="HSC70CB, ISOFORM G-RELATED"/>
    <property type="match status" value="1"/>
</dbReference>
<dbReference type="Gene3D" id="3.30.420.40">
    <property type="match status" value="2"/>
</dbReference>
<protein>
    <submittedName>
        <fullName evidence="3">Uncharacterized protein</fullName>
    </submittedName>
</protein>
<dbReference type="Proteomes" id="UP000324705">
    <property type="component" value="Chromosome 6B"/>
</dbReference>
<proteinExistence type="predicted"/>
<keyword evidence="2" id="KW-0067">ATP-binding</keyword>
<dbReference type="InterPro" id="IPR013126">
    <property type="entry name" value="Hsp_70_fam"/>
</dbReference>
<dbReference type="GO" id="GO:0140662">
    <property type="term" value="F:ATP-dependent protein folding chaperone"/>
    <property type="evidence" value="ECO:0007669"/>
    <property type="project" value="InterPro"/>
</dbReference>
<keyword evidence="4" id="KW-1185">Reference proteome</keyword>
<sequence length="408" mass="45718">MAMIPADKVQSRMVNITETLTTIKYQRLIGKVANKQEKHFSNIMKVIGKNLSDLRSDPDLLSLLTLDRITKLLHVDIPIFGKEYQFTPTHILAMLLSDFKAMAEAAVDMDAIVDEFCIGIPGYFTKSQQIAVLQAADIAGLNVSVFSATTAIALMHAVRGGGSDQEQKVAFVDVTDSAMQVCIVVLEKRAKPDPKQSQTAAPRPQAKRILEVLSYSYDLLLGQKDFLNTLVKYFKENGQSTANLQEDCLNLMIQNKQVRLKKQRNNDEELGQLMFRSEKITEAEFKCICNPFVQRMKGLLQKAIDKDNRKFSAVFITGPGSHISPIYDCVQEVFNMTPGVLTGTTYEGLSVGVAVGCAQNCAIQSKKFLACSSEDERSKYNMKKLLEWQVKDKWALSIKDRGFHCWYC</sequence>
<name>A0A9R1BA35_TRITD</name>
<evidence type="ECO:0000313" key="4">
    <source>
        <dbReference type="Proteomes" id="UP000324705"/>
    </source>
</evidence>
<dbReference type="SUPFAM" id="SSF53067">
    <property type="entry name" value="Actin-like ATPase domain"/>
    <property type="match status" value="2"/>
</dbReference>
<dbReference type="EMBL" id="LT934122">
    <property type="protein sequence ID" value="VAI57095.1"/>
    <property type="molecule type" value="Genomic_DNA"/>
</dbReference>
<dbReference type="GO" id="GO:0005829">
    <property type="term" value="C:cytosol"/>
    <property type="evidence" value="ECO:0007669"/>
    <property type="project" value="TreeGrafter"/>
</dbReference>
<reference evidence="3 4" key="1">
    <citation type="submission" date="2017-09" db="EMBL/GenBank/DDBJ databases">
        <authorList>
            <consortium name="International Durum Wheat Genome Sequencing Consortium (IDWGSC)"/>
            <person name="Milanesi L."/>
        </authorList>
    </citation>
    <scope>NUCLEOTIDE SEQUENCE [LARGE SCALE GENOMIC DNA]</scope>
    <source>
        <strain evidence="4">cv. Svevo</strain>
    </source>
</reference>
<keyword evidence="1" id="KW-0547">Nucleotide-binding</keyword>
<accession>A0A9R1BA35</accession>
<evidence type="ECO:0000313" key="3">
    <source>
        <dbReference type="EMBL" id="VAI57095.1"/>
    </source>
</evidence>
<dbReference type="GO" id="GO:0005634">
    <property type="term" value="C:nucleus"/>
    <property type="evidence" value="ECO:0007669"/>
    <property type="project" value="TreeGrafter"/>
</dbReference>
<dbReference type="PANTHER" id="PTHR45639:SF25">
    <property type="entry name" value="IG-LIKE DOMAIN-CONTAINING PROTEIN"/>
    <property type="match status" value="1"/>
</dbReference>
<evidence type="ECO:0000256" key="1">
    <source>
        <dbReference type="ARBA" id="ARBA00022741"/>
    </source>
</evidence>
<dbReference type="Gramene" id="TRITD6Bv1G087720.1">
    <property type="protein sequence ID" value="TRITD6Bv1G087720.1"/>
    <property type="gene ID" value="TRITD6Bv1G087720"/>
</dbReference>
<dbReference type="Gene3D" id="3.30.30.30">
    <property type="match status" value="1"/>
</dbReference>
<dbReference type="Gene3D" id="3.90.640.10">
    <property type="entry name" value="Actin, Chain A, domain 4"/>
    <property type="match status" value="1"/>
</dbReference>
<organism evidence="3 4">
    <name type="scientific">Triticum turgidum subsp. durum</name>
    <name type="common">Durum wheat</name>
    <name type="synonym">Triticum durum</name>
    <dbReference type="NCBI Taxonomy" id="4567"/>
    <lineage>
        <taxon>Eukaryota</taxon>
        <taxon>Viridiplantae</taxon>
        <taxon>Streptophyta</taxon>
        <taxon>Embryophyta</taxon>
        <taxon>Tracheophyta</taxon>
        <taxon>Spermatophyta</taxon>
        <taxon>Magnoliopsida</taxon>
        <taxon>Liliopsida</taxon>
        <taxon>Poales</taxon>
        <taxon>Poaceae</taxon>
        <taxon>BOP clade</taxon>
        <taxon>Pooideae</taxon>
        <taxon>Triticodae</taxon>
        <taxon>Triticeae</taxon>
        <taxon>Triticinae</taxon>
        <taxon>Triticum</taxon>
    </lineage>
</organism>
<dbReference type="AlphaFoldDB" id="A0A9R1BA35"/>